<dbReference type="PANTHER" id="PTHR30026">
    <property type="entry name" value="OUTER MEMBRANE PROTEIN TOLC"/>
    <property type="match status" value="1"/>
</dbReference>
<reference evidence="8 9" key="1">
    <citation type="submission" date="2015-12" db="EMBL/GenBank/DDBJ databases">
        <title>Draft Genome Sequence of Desulfitobacterium hafniense Strain DH, a Sulfate-reducing Bacterium Isolated from Paddy Soils.</title>
        <authorList>
            <person name="Bao P."/>
            <person name="Zhang X."/>
            <person name="Li G."/>
        </authorList>
    </citation>
    <scope>NUCLEOTIDE SEQUENCE [LARGE SCALE GENOMIC DNA]</scope>
    <source>
        <strain evidence="8 9">DH</strain>
    </source>
</reference>
<dbReference type="GO" id="GO:0009279">
    <property type="term" value="C:cell outer membrane"/>
    <property type="evidence" value="ECO:0007669"/>
    <property type="project" value="UniProtKB-SubCell"/>
</dbReference>
<keyword evidence="7" id="KW-0732">Signal</keyword>
<dbReference type="RefSeq" id="WP_058490601.1">
    <property type="nucleotide sequence ID" value="NZ_LOCK01000001.1"/>
</dbReference>
<evidence type="ECO:0008006" key="10">
    <source>
        <dbReference type="Google" id="ProtNLM"/>
    </source>
</evidence>
<gene>
    <name evidence="8" type="ORF">AT727_02435</name>
</gene>
<keyword evidence="5" id="KW-0998">Cell outer membrane</keyword>
<evidence type="ECO:0000313" key="9">
    <source>
        <dbReference type="Proteomes" id="UP000054623"/>
    </source>
</evidence>
<dbReference type="GO" id="GO:0015562">
    <property type="term" value="F:efflux transmembrane transporter activity"/>
    <property type="evidence" value="ECO:0007669"/>
    <property type="project" value="InterPro"/>
</dbReference>
<dbReference type="EMBL" id="LOCK01000001">
    <property type="protein sequence ID" value="KTE93833.1"/>
    <property type="molecule type" value="Genomic_DNA"/>
</dbReference>
<protein>
    <recommendedName>
        <fullName evidence="10">Outer membrane efflux protein</fullName>
    </recommendedName>
</protein>
<proteinExistence type="predicted"/>
<feature type="coiled-coil region" evidence="6">
    <location>
        <begin position="45"/>
        <end position="72"/>
    </location>
</feature>
<keyword evidence="6" id="KW-0175">Coiled coil</keyword>
<dbReference type="InterPro" id="IPR051906">
    <property type="entry name" value="TolC-like"/>
</dbReference>
<dbReference type="Proteomes" id="UP000054623">
    <property type="component" value="Unassembled WGS sequence"/>
</dbReference>
<keyword evidence="4" id="KW-0472">Membrane</keyword>
<comment type="caution">
    <text evidence="8">The sequence shown here is derived from an EMBL/GenBank/DDBJ whole genome shotgun (WGS) entry which is preliminary data.</text>
</comment>
<evidence type="ECO:0000256" key="6">
    <source>
        <dbReference type="SAM" id="Coils"/>
    </source>
</evidence>
<dbReference type="SUPFAM" id="SSF56954">
    <property type="entry name" value="Outer membrane efflux proteins (OEP)"/>
    <property type="match status" value="1"/>
</dbReference>
<dbReference type="GO" id="GO:1990281">
    <property type="term" value="C:efflux pump complex"/>
    <property type="evidence" value="ECO:0007669"/>
    <property type="project" value="TreeGrafter"/>
</dbReference>
<accession>A0A0W1JPY6</accession>
<dbReference type="AlphaFoldDB" id="A0A0W1JPY6"/>
<evidence type="ECO:0000256" key="3">
    <source>
        <dbReference type="ARBA" id="ARBA00022692"/>
    </source>
</evidence>
<dbReference type="Gene3D" id="1.20.1600.10">
    <property type="entry name" value="Outer membrane efflux proteins (OEP)"/>
    <property type="match status" value="2"/>
</dbReference>
<dbReference type="OrthoDB" id="1795748at2"/>
<organism evidence="8 9">
    <name type="scientific">Desulfitobacterium hafniense</name>
    <name type="common">Desulfitobacterium frappieri</name>
    <dbReference type="NCBI Taxonomy" id="49338"/>
    <lineage>
        <taxon>Bacteria</taxon>
        <taxon>Bacillati</taxon>
        <taxon>Bacillota</taxon>
        <taxon>Clostridia</taxon>
        <taxon>Eubacteriales</taxon>
        <taxon>Desulfitobacteriaceae</taxon>
        <taxon>Desulfitobacterium</taxon>
    </lineage>
</organism>
<keyword evidence="2" id="KW-1134">Transmembrane beta strand</keyword>
<evidence type="ECO:0000256" key="5">
    <source>
        <dbReference type="ARBA" id="ARBA00023237"/>
    </source>
</evidence>
<evidence type="ECO:0000256" key="1">
    <source>
        <dbReference type="ARBA" id="ARBA00004442"/>
    </source>
</evidence>
<feature type="chain" id="PRO_5006924196" description="Outer membrane efflux protein" evidence="7">
    <location>
        <begin position="25"/>
        <end position="370"/>
    </location>
</feature>
<sequence>MKRILASILLITMMLASTAHMAQASEDTLDIEKAAIKTIENSQVLETYKKQVDLMRRNYADAKGQMAQLRALLPYFGTYDLVKSIILTPQALENYLTQFDGNQVVITNAVKISAYSGYIDLLKADYAVITQEDLMNSLYEDYKKVRLQHEQGMATETDLKLAEIAYQQTRYNYLSAQNSKDSAFMALNNMMGEEIAKKYSILQDNNIVPSAEIQSLEEYTKQALASRVEIGTAQSNLELLKEQYRYGLAGVPTDYEFYKQQQEYEIDKAQNDLELASINVQQNIAEVYTGLESSVKKMEAMRYLAEQAESNYQAAQIRHETSQITLIELNNAKIARVQADINLKDAELDAWLMQITMDLACGAGFQPKLN</sequence>
<comment type="subcellular location">
    <subcellularLocation>
        <location evidence="1">Cell outer membrane</location>
    </subcellularLocation>
</comment>
<evidence type="ECO:0000313" key="8">
    <source>
        <dbReference type="EMBL" id="KTE93833.1"/>
    </source>
</evidence>
<evidence type="ECO:0000256" key="2">
    <source>
        <dbReference type="ARBA" id="ARBA00022452"/>
    </source>
</evidence>
<feature type="signal peptide" evidence="7">
    <location>
        <begin position="1"/>
        <end position="24"/>
    </location>
</feature>
<name>A0A0W1JPY6_DESHA</name>
<dbReference type="PANTHER" id="PTHR30026:SF20">
    <property type="entry name" value="OUTER MEMBRANE PROTEIN TOLC"/>
    <property type="match status" value="1"/>
</dbReference>
<evidence type="ECO:0000256" key="4">
    <source>
        <dbReference type="ARBA" id="ARBA00023136"/>
    </source>
</evidence>
<evidence type="ECO:0000256" key="7">
    <source>
        <dbReference type="SAM" id="SignalP"/>
    </source>
</evidence>
<dbReference type="GO" id="GO:0015288">
    <property type="term" value="F:porin activity"/>
    <property type="evidence" value="ECO:0007669"/>
    <property type="project" value="TreeGrafter"/>
</dbReference>
<keyword evidence="3" id="KW-0812">Transmembrane</keyword>
<feature type="coiled-coil region" evidence="6">
    <location>
        <begin position="259"/>
        <end position="318"/>
    </location>
</feature>